<protein>
    <submittedName>
        <fullName evidence="3">FxDxF family PEP-CTERM protein</fullName>
    </submittedName>
</protein>
<evidence type="ECO:0000313" key="3">
    <source>
        <dbReference type="EMBL" id="MBT0959989.1"/>
    </source>
</evidence>
<evidence type="ECO:0000256" key="1">
    <source>
        <dbReference type="SAM" id="SignalP"/>
    </source>
</evidence>
<feature type="chain" id="PRO_5037921355" evidence="1">
    <location>
        <begin position="22"/>
        <end position="276"/>
    </location>
</feature>
<evidence type="ECO:0000313" key="4">
    <source>
        <dbReference type="Proteomes" id="UP000694660"/>
    </source>
</evidence>
<organism evidence="3 4">
    <name type="scientific">Denitromonas iodatirespirans</name>
    <dbReference type="NCBI Taxonomy" id="2795389"/>
    <lineage>
        <taxon>Bacteria</taxon>
        <taxon>Pseudomonadati</taxon>
        <taxon>Pseudomonadota</taxon>
        <taxon>Betaproteobacteria</taxon>
        <taxon>Rhodocyclales</taxon>
        <taxon>Zoogloeaceae</taxon>
        <taxon>Denitromonas</taxon>
    </lineage>
</organism>
<dbReference type="AlphaFoldDB" id="A0A944DJJ4"/>
<feature type="signal peptide" evidence="1">
    <location>
        <begin position="1"/>
        <end position="21"/>
    </location>
</feature>
<dbReference type="EMBL" id="JAEKFT010000002">
    <property type="protein sequence ID" value="MBT0959989.1"/>
    <property type="molecule type" value="Genomic_DNA"/>
</dbReference>
<keyword evidence="1" id="KW-0732">Signal</keyword>
<dbReference type="Pfam" id="PF07589">
    <property type="entry name" value="PEP-CTERM"/>
    <property type="match status" value="1"/>
</dbReference>
<reference evidence="4" key="1">
    <citation type="journal article" date="2022" name="ISME J.">
        <title>Genetic and phylogenetic analysis of dissimilatory iodate-reducing bacteria identifies potential niches across the world's oceans.</title>
        <authorList>
            <person name="Reyes-Umana V."/>
            <person name="Henning Z."/>
            <person name="Lee K."/>
            <person name="Barnum T.P."/>
            <person name="Coates J.D."/>
        </authorList>
    </citation>
    <scope>NUCLEOTIDE SEQUENCE [LARGE SCALE GENOMIC DNA]</scope>
    <source>
        <strain evidence="4">IR12</strain>
    </source>
</reference>
<name>A0A944DJJ4_DENI1</name>
<accession>A0A944DJJ4</accession>
<feature type="domain" description="Ice-binding protein C-terminal" evidence="2">
    <location>
        <begin position="251"/>
        <end position="276"/>
    </location>
</feature>
<dbReference type="RefSeq" id="WP_214359750.1">
    <property type="nucleotide sequence ID" value="NZ_JAEKFT010000002.1"/>
</dbReference>
<proteinExistence type="predicted"/>
<dbReference type="NCBIfam" id="NF038126">
    <property type="entry name" value="PEP_CTERM_FxDxF"/>
    <property type="match status" value="1"/>
</dbReference>
<keyword evidence="4" id="KW-1185">Reference proteome</keyword>
<evidence type="ECO:0000259" key="2">
    <source>
        <dbReference type="Pfam" id="PF07589"/>
    </source>
</evidence>
<dbReference type="Proteomes" id="UP000694660">
    <property type="component" value="Unassembled WGS sequence"/>
</dbReference>
<dbReference type="InterPro" id="IPR013424">
    <property type="entry name" value="Ice-binding_C"/>
</dbReference>
<comment type="caution">
    <text evidence="3">The sequence shown here is derived from an EMBL/GenBank/DDBJ whole genome shotgun (WGS) entry which is preliminary data.</text>
</comment>
<sequence length="276" mass="27647">MFHKTLFIAALALAATAPAQAARWSLVDAGTGFGFSSLSANIGGDIVAADGFTDLDAGPGYASLTGADLGSLTLPGGAADTGYAHTLLVDTLGDSATTALYLGTAHSLGFAASADGTVGDYFATQDVAVSGLQLRIVGDAGEADGTPVNVSLSGMADVLLDRGLSADHLIGLDLDIRQAGHPDALLSLSWSGDASAPVGLSFASAVGQVLDLTLSLHLETTQTGSAQAYTAGEPWLTGAAAQFDGLLTVSAVPEPESYAMLLAGLGLVGLIARRRR</sequence>
<dbReference type="NCBIfam" id="TIGR02595">
    <property type="entry name" value="PEP_CTERM"/>
    <property type="match status" value="1"/>
</dbReference>
<gene>
    <name evidence="3" type="ORF">I8J34_02275</name>
</gene>